<dbReference type="GO" id="GO:0060081">
    <property type="term" value="P:membrane hyperpolarization"/>
    <property type="evidence" value="ECO:0007669"/>
    <property type="project" value="Ensembl"/>
</dbReference>
<evidence type="ECO:0000256" key="2">
    <source>
        <dbReference type="ARBA" id="ARBA00022692"/>
    </source>
</evidence>
<dbReference type="AlphaFoldDB" id="A0A8C6GCH1"/>
<dbReference type="InterPro" id="IPR036513">
    <property type="entry name" value="STAS_dom_sf"/>
</dbReference>
<keyword evidence="8" id="KW-1185">Reference proteome</keyword>
<feature type="transmembrane region" description="Helical" evidence="5">
    <location>
        <begin position="169"/>
        <end position="198"/>
    </location>
</feature>
<protein>
    <submittedName>
        <fullName evidence="7">Solute carrier family 26, member 3</fullName>
    </submittedName>
</protein>
<comment type="subcellular location">
    <subcellularLocation>
        <location evidence="1">Membrane</location>
        <topology evidence="1">Multi-pass membrane protein</topology>
    </subcellularLocation>
</comment>
<dbReference type="GO" id="GO:0005886">
    <property type="term" value="C:plasma membrane"/>
    <property type="evidence" value="ECO:0007669"/>
    <property type="project" value="Ensembl"/>
</dbReference>
<dbReference type="SUPFAM" id="SSF52091">
    <property type="entry name" value="SpoIIaa-like"/>
    <property type="match status" value="1"/>
</dbReference>
<dbReference type="GO" id="GO:0097225">
    <property type="term" value="C:sperm midpiece"/>
    <property type="evidence" value="ECO:0007669"/>
    <property type="project" value="Ensembl"/>
</dbReference>
<dbReference type="CDD" id="cd07042">
    <property type="entry name" value="STAS_SulP_like_sulfate_transporter"/>
    <property type="match status" value="1"/>
</dbReference>
<feature type="transmembrane region" description="Helical" evidence="5">
    <location>
        <begin position="498"/>
        <end position="529"/>
    </location>
</feature>
<dbReference type="GO" id="GO:0008271">
    <property type="term" value="F:secondary active sulfate transmembrane transporter activity"/>
    <property type="evidence" value="ECO:0007669"/>
    <property type="project" value="InterPro"/>
</dbReference>
<dbReference type="Proteomes" id="UP000694415">
    <property type="component" value="Unplaced"/>
</dbReference>
<dbReference type="GO" id="GO:0140900">
    <property type="term" value="F:chloride:bicarbonate antiporter activity"/>
    <property type="evidence" value="ECO:0007669"/>
    <property type="project" value="Ensembl"/>
</dbReference>
<feature type="transmembrane region" description="Helical" evidence="5">
    <location>
        <begin position="437"/>
        <end position="460"/>
    </location>
</feature>
<dbReference type="PROSITE" id="PS50801">
    <property type="entry name" value="STAS"/>
    <property type="match status" value="1"/>
</dbReference>
<dbReference type="GO" id="GO:0048240">
    <property type="term" value="P:sperm capacitation"/>
    <property type="evidence" value="ECO:0007669"/>
    <property type="project" value="Ensembl"/>
</dbReference>
<feature type="transmembrane region" description="Helical" evidence="5">
    <location>
        <begin position="104"/>
        <end position="120"/>
    </location>
</feature>
<sequence length="792" mass="87446">MIEAIGNQYVVARPVYSTKTFGEEFKKTHRHHKTFLDHLKGCCSCSSQKAKKIALSLFPIASWLPAYKIKEWLLSDIVSGISTGLVAVLQGLAFALLVNIPPAYGLYAAFFPVITYFFLGTSRHISVGPFPVLSMMVGVVVTRVVSDPNASSELSSSSTENDSFIEEKVMVAASVTVLSGIIQLLLGVLQVGFVVIYLSESLISGFTTAAAIHVLVSQLKFMLQLPVPAYSDPFSIFKVLESVFTQIQKTNIADLVTSVIILVVVFVFKEINQRYRSKLPVPIPIELIMTVIATGVSYGCNFEDRFGVAVVGNMSLGFQPPITPSVEVFQDTIGDSFGIAIVGFAVAFSVASVYSLKYDYPIDGNQELIALGVSNIFTGAFKGFAGSTALSRSGVQESTGGKTQVLEQLCCKASTVLMTGKPKPGGKRQPSWGLFHFSQVAGLLSAVIVLIVIVAIGFLLQPLQKSVLAALALGNLKGMLMQFAEIGRLWKKDKYDCLIWIMTFIFAIVLGLGLGLAASVAFQLLTIVFRTQFPKCSTLANVGRSNIYKNKKNYAEVYEPEGVKIFRCPSPIYFANIGFFKQKLIDAVGFSPLRILRKRNKALKKIRKLQKRGLIQMTPKGFICTSDGFKDSDEELDNNQIEELDQPINTTDLPFDIDWNADLPLNITIPKISLHSLILDFSAVSFLDVSSMRGLRTILQEFIRIKVDVYIVGTDDDFIDKLARCEFFDDEVTDSIFFLTIHDAILHILMKKDYSTSKFNSSQEKERKFDFTINTNGGLRNRECQVPVETKF</sequence>
<keyword evidence="2 5" id="KW-0812">Transmembrane</keyword>
<dbReference type="Pfam" id="PF00916">
    <property type="entry name" value="Sulfate_transp"/>
    <property type="match status" value="2"/>
</dbReference>
<feature type="transmembrane region" description="Helical" evidence="5">
    <location>
        <begin position="77"/>
        <end position="98"/>
    </location>
</feature>
<evidence type="ECO:0000313" key="8">
    <source>
        <dbReference type="Proteomes" id="UP000694415"/>
    </source>
</evidence>
<reference evidence="7" key="1">
    <citation type="submission" date="2025-08" db="UniProtKB">
        <authorList>
            <consortium name="Ensembl"/>
        </authorList>
    </citation>
    <scope>IDENTIFICATION</scope>
</reference>
<dbReference type="GeneTree" id="ENSGT01150000286920"/>
<proteinExistence type="predicted"/>
<feature type="domain" description="STAS" evidence="6">
    <location>
        <begin position="553"/>
        <end position="748"/>
    </location>
</feature>
<dbReference type="Ensembl" id="ENSMSIT00000005217.1">
    <property type="protein sequence ID" value="ENSMSIP00000004106.1"/>
    <property type="gene ID" value="ENSMSIG00000003716.1"/>
</dbReference>
<keyword evidence="3 5" id="KW-1133">Transmembrane helix</keyword>
<evidence type="ECO:0000313" key="7">
    <source>
        <dbReference type="Ensembl" id="ENSMSIP00000004106.1"/>
    </source>
</evidence>
<dbReference type="GO" id="GO:0071320">
    <property type="term" value="P:cellular response to cAMP"/>
    <property type="evidence" value="ECO:0007669"/>
    <property type="project" value="Ensembl"/>
</dbReference>
<dbReference type="GO" id="GO:0051454">
    <property type="term" value="P:intracellular pH elevation"/>
    <property type="evidence" value="ECO:0007669"/>
    <property type="project" value="Ensembl"/>
</dbReference>
<evidence type="ECO:0000256" key="4">
    <source>
        <dbReference type="ARBA" id="ARBA00023136"/>
    </source>
</evidence>
<dbReference type="PROSITE" id="PS01130">
    <property type="entry name" value="SLC26A"/>
    <property type="match status" value="1"/>
</dbReference>
<reference evidence="7" key="2">
    <citation type="submission" date="2025-09" db="UniProtKB">
        <authorList>
            <consortium name="Ensembl"/>
        </authorList>
    </citation>
    <scope>IDENTIFICATION</scope>
</reference>
<dbReference type="Gene3D" id="3.30.750.24">
    <property type="entry name" value="STAS domain"/>
    <property type="match status" value="1"/>
</dbReference>
<dbReference type="InterPro" id="IPR011547">
    <property type="entry name" value="SLC26A/SulP_dom"/>
</dbReference>
<dbReference type="InterPro" id="IPR018045">
    <property type="entry name" value="S04_transporter_CS"/>
</dbReference>
<dbReference type="PANTHER" id="PTHR11814">
    <property type="entry name" value="SULFATE TRANSPORTER"/>
    <property type="match status" value="1"/>
</dbReference>
<evidence type="ECO:0000259" key="6">
    <source>
        <dbReference type="PROSITE" id="PS50801"/>
    </source>
</evidence>
<feature type="transmembrane region" description="Helical" evidence="5">
    <location>
        <begin position="127"/>
        <end position="146"/>
    </location>
</feature>
<evidence type="ECO:0000256" key="1">
    <source>
        <dbReference type="ARBA" id="ARBA00004141"/>
    </source>
</evidence>
<dbReference type="Pfam" id="PF01740">
    <property type="entry name" value="STAS"/>
    <property type="match status" value="1"/>
</dbReference>
<feature type="transmembrane region" description="Helical" evidence="5">
    <location>
        <begin position="337"/>
        <end position="356"/>
    </location>
</feature>
<dbReference type="InterPro" id="IPR002645">
    <property type="entry name" value="STAS_dom"/>
</dbReference>
<name>A0A8C6GCH1_MUSSI</name>
<dbReference type="InterPro" id="IPR001902">
    <property type="entry name" value="SLC26A/SulP_fam"/>
</dbReference>
<organism evidence="7 8">
    <name type="scientific">Mus spicilegus</name>
    <name type="common">Mound-building mouse</name>
    <dbReference type="NCBI Taxonomy" id="10103"/>
    <lineage>
        <taxon>Eukaryota</taxon>
        <taxon>Metazoa</taxon>
        <taxon>Chordata</taxon>
        <taxon>Craniata</taxon>
        <taxon>Vertebrata</taxon>
        <taxon>Euteleostomi</taxon>
        <taxon>Mammalia</taxon>
        <taxon>Eutheria</taxon>
        <taxon>Euarchontoglires</taxon>
        <taxon>Glires</taxon>
        <taxon>Rodentia</taxon>
        <taxon>Myomorpha</taxon>
        <taxon>Muroidea</taxon>
        <taxon>Muridae</taxon>
        <taxon>Murinae</taxon>
        <taxon>Mus</taxon>
        <taxon>Mus</taxon>
    </lineage>
</organism>
<feature type="transmembrane region" description="Helical" evidence="5">
    <location>
        <begin position="368"/>
        <end position="385"/>
    </location>
</feature>
<feature type="transmembrane region" description="Helical" evidence="5">
    <location>
        <begin position="250"/>
        <end position="268"/>
    </location>
</feature>
<keyword evidence="4 5" id="KW-0472">Membrane</keyword>
<evidence type="ECO:0000256" key="5">
    <source>
        <dbReference type="SAM" id="Phobius"/>
    </source>
</evidence>
<evidence type="ECO:0000256" key="3">
    <source>
        <dbReference type="ARBA" id="ARBA00022989"/>
    </source>
</evidence>
<accession>A0A8C6GCH1</accession>